<dbReference type="Gene3D" id="3.30.930.30">
    <property type="match status" value="1"/>
</dbReference>
<accession>O69394</accession>
<dbReference type="EMBL" id="D88665">
    <property type="protein sequence ID" value="BAA26117.1"/>
    <property type="molecule type" value="Genomic_DNA"/>
</dbReference>
<reference evidence="2" key="1">
    <citation type="journal article" date="1998" name="Plasmid">
        <title>Structural analysis of a new cryptic plasmid pAR67 isolated from Ruminococcus albus AR67.</title>
        <authorList>
            <person name="Ohara H."/>
            <person name="Miyagi T."/>
            <person name="Kaneichi K."/>
            <person name="Karita S."/>
            <person name="Kobayashi Y."/>
            <person name="Kimura T."/>
            <person name="Sakka K."/>
            <person name="Ohmiya K."/>
        </authorList>
    </citation>
    <scope>NUCLEOTIDE SEQUENCE</scope>
    <source>
        <strain evidence="2">AR67</strain>
        <plasmid evidence="2">pAR67</plasmid>
    </source>
</reference>
<dbReference type="GO" id="GO:0003677">
    <property type="term" value="F:DNA binding"/>
    <property type="evidence" value="ECO:0007669"/>
    <property type="project" value="InterPro"/>
</dbReference>
<dbReference type="InterPro" id="IPR001668">
    <property type="entry name" value="Mob_Pre"/>
</dbReference>
<dbReference type="AlphaFoldDB" id="O69394"/>
<dbReference type="GO" id="GO:0006310">
    <property type="term" value="P:DNA recombination"/>
    <property type="evidence" value="ECO:0007669"/>
    <property type="project" value="InterPro"/>
</dbReference>
<keyword evidence="2" id="KW-0614">Plasmid</keyword>
<sequence length="165" mass="19016">MPKTISFHNGSAWSRGHNIRDERYTNKQEHIDPTLTVNNVTLRDVPVRQAYDEIFSSAVAEYNEKQKRADRRIDSYYDKIKADKKKNPVYEVIVQIGDKSDTGNSAVAERQALERFAQEWEQRNPNLRLIGAYIHADEPDGTVHAHLDYIPVAECSRGMPYTKQP</sequence>
<organism evidence="2">
    <name type="scientific">Ruminococcus albus</name>
    <dbReference type="NCBI Taxonomy" id="1264"/>
    <lineage>
        <taxon>Bacteria</taxon>
        <taxon>Bacillati</taxon>
        <taxon>Bacillota</taxon>
        <taxon>Clostridia</taxon>
        <taxon>Eubacteriales</taxon>
        <taxon>Oscillospiraceae</taxon>
        <taxon>Ruminococcus</taxon>
    </lineage>
</organism>
<evidence type="ECO:0000313" key="2">
    <source>
        <dbReference type="EMBL" id="BAA26117.1"/>
    </source>
</evidence>
<proteinExistence type="inferred from homology"/>
<geneLocation type="plasmid" evidence="2">
    <name>pAR67</name>
</geneLocation>
<name>O69394_RUMAL</name>
<evidence type="ECO:0000256" key="1">
    <source>
        <dbReference type="ARBA" id="ARBA00010657"/>
    </source>
</evidence>
<dbReference type="Pfam" id="PF01076">
    <property type="entry name" value="Mob_Pre"/>
    <property type="match status" value="1"/>
</dbReference>
<comment type="similarity">
    <text evidence="1">Belongs to the plasmid mobilization pre family.</text>
</comment>
<protein>
    <submittedName>
        <fullName evidence="2">Plasmid pAR67 replication protein</fullName>
    </submittedName>
</protein>